<accession>D5RLK7</accession>
<gene>
    <name evidence="5" type="ORF">HMPREF0731_1968</name>
</gene>
<comment type="caution">
    <text evidence="5">The sequence shown here is derived from an EMBL/GenBank/DDBJ whole genome shotgun (WGS) entry which is preliminary data.</text>
</comment>
<keyword evidence="1" id="KW-0328">Glycosyltransferase</keyword>
<protein>
    <recommendedName>
        <fullName evidence="4">Glycosyltransferase 61 catalytic domain-containing protein</fullName>
    </recommendedName>
</protein>
<feature type="non-terminal residue" evidence="5">
    <location>
        <position position="1"/>
    </location>
</feature>
<dbReference type="HOGENOM" id="CLU_887162_0_0_5"/>
<reference evidence="5 6" key="1">
    <citation type="submission" date="2010-04" db="EMBL/GenBank/DDBJ databases">
        <authorList>
            <person name="Qin X."/>
            <person name="Bachman B."/>
            <person name="Battles P."/>
            <person name="Bell A."/>
            <person name="Bess C."/>
            <person name="Bickham C."/>
            <person name="Chaboub L."/>
            <person name="Chen D."/>
            <person name="Coyle M."/>
            <person name="Deiros D.R."/>
            <person name="Dinh H."/>
            <person name="Forbes L."/>
            <person name="Fowler G."/>
            <person name="Francisco L."/>
            <person name="Fu Q."/>
            <person name="Gubbala S."/>
            <person name="Hale W."/>
            <person name="Han Y."/>
            <person name="Hemphill L."/>
            <person name="Highlander S.K."/>
            <person name="Hirani K."/>
            <person name="Hogues M."/>
            <person name="Jackson L."/>
            <person name="Jakkamsetti A."/>
            <person name="Javaid M."/>
            <person name="Jiang H."/>
            <person name="Korchina V."/>
            <person name="Kovar C."/>
            <person name="Lara F."/>
            <person name="Lee S."/>
            <person name="Mata R."/>
            <person name="Mathew T."/>
            <person name="Moen C."/>
            <person name="Morales K."/>
            <person name="Munidasa M."/>
            <person name="Nazareth L."/>
            <person name="Ngo R."/>
            <person name="Nguyen L."/>
            <person name="Okwuonu G."/>
            <person name="Ongeri F."/>
            <person name="Patil S."/>
            <person name="Petrosino J."/>
            <person name="Pham C."/>
            <person name="Pham P."/>
            <person name="Pu L.-L."/>
            <person name="Puazo M."/>
            <person name="Raj R."/>
            <person name="Reid J."/>
            <person name="Rouhana J."/>
            <person name="Saada N."/>
            <person name="Shang Y."/>
            <person name="Simmons D."/>
            <person name="Thornton R."/>
            <person name="Warren J."/>
            <person name="Weissenberger G."/>
            <person name="Zhang J."/>
            <person name="Zhang L."/>
            <person name="Zhou C."/>
            <person name="Zhu D."/>
            <person name="Muzny D."/>
            <person name="Worley K."/>
            <person name="Gibbs R."/>
        </authorList>
    </citation>
    <scope>NUCLEOTIDE SEQUENCE [LARGE SCALE GENOMIC DNA]</scope>
    <source>
        <strain evidence="5 6">ATCC 49957</strain>
    </source>
</reference>
<dbReference type="InterPro" id="IPR049625">
    <property type="entry name" value="Glyco_transf_61_cat"/>
</dbReference>
<evidence type="ECO:0000256" key="3">
    <source>
        <dbReference type="ARBA" id="ARBA00023180"/>
    </source>
</evidence>
<sequence length="313" mass="34582">RQPRPAAGAPAEPRLLLCRDVAVDGAGLVWNAQGQVAPIYHRLLPPDLPPLPEGPALAEAVLATETPRNFYHWFAEGLPALAWRLRPDAPQWPILYTPRIEGFLRATLDLLGDSLGAAPELRRVEAPLLVERAWISPRGMQFLYHGAYFADLYARLVAQALRQAAPGVTGPRLYLSRRDVPRRGIENEAELEEALRRLGFTVMTFQGVPLARQIRAFQEAEVVVSPHGAGLAHLVAARPGLKVFELMPAWLGTEKLRSCYSRISAFRGHHHAMWLEPVDPVTQGWRVQLGPMLEALGRFLDAPRPGAPPPPPS</sequence>
<evidence type="ECO:0000313" key="6">
    <source>
        <dbReference type="Proteomes" id="UP000005324"/>
    </source>
</evidence>
<organism evidence="5 6">
    <name type="scientific">Pseudoroseomonas cervicalis ATCC 49957</name>
    <dbReference type="NCBI Taxonomy" id="525371"/>
    <lineage>
        <taxon>Bacteria</taxon>
        <taxon>Pseudomonadati</taxon>
        <taxon>Pseudomonadota</taxon>
        <taxon>Alphaproteobacteria</taxon>
        <taxon>Acetobacterales</taxon>
        <taxon>Roseomonadaceae</taxon>
        <taxon>Roseomonas</taxon>
    </lineage>
</organism>
<proteinExistence type="predicted"/>
<evidence type="ECO:0000256" key="2">
    <source>
        <dbReference type="ARBA" id="ARBA00022679"/>
    </source>
</evidence>
<dbReference type="EMBL" id="ADVL01000320">
    <property type="protein sequence ID" value="EFH11806.1"/>
    <property type="molecule type" value="Genomic_DNA"/>
</dbReference>
<dbReference type="PANTHER" id="PTHR20961">
    <property type="entry name" value="GLYCOSYLTRANSFERASE"/>
    <property type="match status" value="1"/>
</dbReference>
<dbReference type="InterPro" id="IPR007657">
    <property type="entry name" value="Glycosyltransferase_61"/>
</dbReference>
<keyword evidence="3" id="KW-0325">Glycoprotein</keyword>
<evidence type="ECO:0000313" key="5">
    <source>
        <dbReference type="EMBL" id="EFH11806.1"/>
    </source>
</evidence>
<keyword evidence="2" id="KW-0808">Transferase</keyword>
<dbReference type="GO" id="GO:0016757">
    <property type="term" value="F:glycosyltransferase activity"/>
    <property type="evidence" value="ECO:0007669"/>
    <property type="project" value="UniProtKB-KW"/>
</dbReference>
<dbReference type="Pfam" id="PF04577">
    <property type="entry name" value="Glyco_transf_61"/>
    <property type="match status" value="1"/>
</dbReference>
<dbReference type="RefSeq" id="WP_007004385.1">
    <property type="nucleotide sequence ID" value="NZ_GG770779.1"/>
</dbReference>
<evidence type="ECO:0000259" key="4">
    <source>
        <dbReference type="Pfam" id="PF04577"/>
    </source>
</evidence>
<feature type="domain" description="Glycosyltransferase 61 catalytic" evidence="4">
    <location>
        <begin position="70"/>
        <end position="243"/>
    </location>
</feature>
<evidence type="ECO:0000256" key="1">
    <source>
        <dbReference type="ARBA" id="ARBA00022676"/>
    </source>
</evidence>
<dbReference type="Proteomes" id="UP000005324">
    <property type="component" value="Unassembled WGS sequence"/>
</dbReference>
<keyword evidence="6" id="KW-1185">Reference proteome</keyword>
<name>D5RLK7_9PROT</name>
<dbReference type="AlphaFoldDB" id="D5RLK7"/>